<accession>A0A5Q2WGC1</accession>
<evidence type="ECO:0000313" key="2">
    <source>
        <dbReference type="Proteomes" id="UP000375470"/>
    </source>
</evidence>
<protein>
    <submittedName>
        <fullName evidence="1">Uncharacterized protein</fullName>
    </submittedName>
</protein>
<sequence length="82" mass="9638">MANDDKVYLVWTYTESTDPDTEGQIEYLGVAMSEKRAKEIADSYEPGSEWTKEEDYYWTYKSDSRWGHNATHEVCYEPLDVL</sequence>
<proteinExistence type="predicted"/>
<reference evidence="1 2" key="1">
    <citation type="submission" date="2019-09" db="EMBL/GenBank/DDBJ databases">
        <authorList>
            <person name="Cummings J.R."/>
            <person name="Eaglin Z.M."/>
            <person name="Kluemper A.J."/>
            <person name="Powell E.A."/>
            <person name="Stamm J."/>
            <person name="Thompson S.A."/>
            <person name="Tolsma S."/>
            <person name="Caruso S.M."/>
            <person name="Garlena R.A."/>
            <person name="Russell D.A."/>
            <person name="Pope W.H."/>
            <person name="Jacobs-Se D."/>
            <person name="Hatfull G.F."/>
        </authorList>
    </citation>
    <scope>NUCLEOTIDE SEQUENCE [LARGE SCALE GENOMIC DNA]</scope>
</reference>
<dbReference type="Proteomes" id="UP000375470">
    <property type="component" value="Segment"/>
</dbReference>
<dbReference type="GeneID" id="65122862"/>
<gene>
    <name evidence="1" type="primary">148</name>
    <name evidence="1" type="ORF">SEA_DAUBENSKI_153</name>
</gene>
<name>A0A5Q2WGC1_9CAUD</name>
<dbReference type="EMBL" id="MN444876">
    <property type="protein sequence ID" value="QGH76438.1"/>
    <property type="molecule type" value="Genomic_DNA"/>
</dbReference>
<organism evidence="1 2">
    <name type="scientific">Streptomyces phage Daubenski</name>
    <dbReference type="NCBI Taxonomy" id="2653725"/>
    <lineage>
        <taxon>Viruses</taxon>
        <taxon>Duplodnaviria</taxon>
        <taxon>Heunggongvirae</taxon>
        <taxon>Uroviricota</taxon>
        <taxon>Caudoviricetes</taxon>
        <taxon>Stanwilliamsviridae</taxon>
        <taxon>Boydwoodruffvirinae</taxon>
        <taxon>Samistivirus</taxon>
        <taxon>Samistivirus daubenski</taxon>
    </lineage>
</organism>
<keyword evidence="2" id="KW-1185">Reference proteome</keyword>
<evidence type="ECO:0000313" key="1">
    <source>
        <dbReference type="EMBL" id="QGH76438.1"/>
    </source>
</evidence>
<dbReference type="KEGG" id="vg:65122862"/>
<dbReference type="RefSeq" id="YP_010104895.1">
    <property type="nucleotide sequence ID" value="NC_055822.1"/>
</dbReference>